<dbReference type="Proteomes" id="UP000572635">
    <property type="component" value="Unassembled WGS sequence"/>
</dbReference>
<name>A0A7W8QLJ2_9ACTN</name>
<feature type="transmembrane region" description="Helical" evidence="9">
    <location>
        <begin position="98"/>
        <end position="118"/>
    </location>
</feature>
<dbReference type="PANTHER" id="PTHR21716">
    <property type="entry name" value="TRANSMEMBRANE PROTEIN"/>
    <property type="match status" value="1"/>
</dbReference>
<comment type="caution">
    <text evidence="10">The sequence shown here is derived from an EMBL/GenBank/DDBJ whole genome shotgun (WGS) entry which is preliminary data.</text>
</comment>
<feature type="region of interest" description="Disordered" evidence="8">
    <location>
        <begin position="1"/>
        <end position="67"/>
    </location>
</feature>
<evidence type="ECO:0000256" key="1">
    <source>
        <dbReference type="ARBA" id="ARBA00004651"/>
    </source>
</evidence>
<keyword evidence="4" id="KW-1003">Cell membrane</keyword>
<evidence type="ECO:0000256" key="8">
    <source>
        <dbReference type="SAM" id="MobiDB-lite"/>
    </source>
</evidence>
<keyword evidence="6 9" id="KW-1133">Transmembrane helix</keyword>
<comment type="similarity">
    <text evidence="2">Belongs to the autoinducer-2 exporter (AI-2E) (TC 2.A.86) family.</text>
</comment>
<feature type="transmembrane region" description="Helical" evidence="9">
    <location>
        <begin position="74"/>
        <end position="92"/>
    </location>
</feature>
<evidence type="ECO:0000256" key="4">
    <source>
        <dbReference type="ARBA" id="ARBA00022475"/>
    </source>
</evidence>
<evidence type="ECO:0000256" key="2">
    <source>
        <dbReference type="ARBA" id="ARBA00009773"/>
    </source>
</evidence>
<evidence type="ECO:0000256" key="5">
    <source>
        <dbReference type="ARBA" id="ARBA00022692"/>
    </source>
</evidence>
<keyword evidence="5 9" id="KW-0812">Transmembrane</keyword>
<dbReference type="AlphaFoldDB" id="A0A7W8QLJ2"/>
<organism evidence="10 11">
    <name type="scientific">Nocardiopsis composta</name>
    <dbReference type="NCBI Taxonomy" id="157465"/>
    <lineage>
        <taxon>Bacteria</taxon>
        <taxon>Bacillati</taxon>
        <taxon>Actinomycetota</taxon>
        <taxon>Actinomycetes</taxon>
        <taxon>Streptosporangiales</taxon>
        <taxon>Nocardiopsidaceae</taxon>
        <taxon>Nocardiopsis</taxon>
    </lineage>
</organism>
<keyword evidence="7 9" id="KW-0472">Membrane</keyword>
<gene>
    <name evidence="10" type="ORF">HDA36_001760</name>
</gene>
<dbReference type="EMBL" id="JACHDB010000001">
    <property type="protein sequence ID" value="MBB5431676.1"/>
    <property type="molecule type" value="Genomic_DNA"/>
</dbReference>
<dbReference type="GO" id="GO:0055085">
    <property type="term" value="P:transmembrane transport"/>
    <property type="evidence" value="ECO:0007669"/>
    <property type="project" value="TreeGrafter"/>
</dbReference>
<evidence type="ECO:0000256" key="9">
    <source>
        <dbReference type="SAM" id="Phobius"/>
    </source>
</evidence>
<feature type="transmembrane region" description="Helical" evidence="9">
    <location>
        <begin position="332"/>
        <end position="352"/>
    </location>
</feature>
<evidence type="ECO:0000313" key="11">
    <source>
        <dbReference type="Proteomes" id="UP000572635"/>
    </source>
</evidence>
<dbReference type="Pfam" id="PF01594">
    <property type="entry name" value="AI-2E_transport"/>
    <property type="match status" value="1"/>
</dbReference>
<dbReference type="RefSeq" id="WP_184391352.1">
    <property type="nucleotide sequence ID" value="NZ_JACHDB010000001.1"/>
</dbReference>
<feature type="transmembrane region" description="Helical" evidence="9">
    <location>
        <begin position="130"/>
        <end position="152"/>
    </location>
</feature>
<feature type="compositionally biased region" description="Low complexity" evidence="8">
    <location>
        <begin position="27"/>
        <end position="38"/>
    </location>
</feature>
<feature type="transmembrane region" description="Helical" evidence="9">
    <location>
        <begin position="372"/>
        <end position="398"/>
    </location>
</feature>
<feature type="transmembrane region" description="Helical" evidence="9">
    <location>
        <begin position="302"/>
        <end position="325"/>
    </location>
</feature>
<proteinExistence type="inferred from homology"/>
<dbReference type="GO" id="GO:0005886">
    <property type="term" value="C:plasma membrane"/>
    <property type="evidence" value="ECO:0007669"/>
    <property type="project" value="UniProtKB-SubCell"/>
</dbReference>
<evidence type="ECO:0000256" key="3">
    <source>
        <dbReference type="ARBA" id="ARBA00022448"/>
    </source>
</evidence>
<keyword evidence="3" id="KW-0813">Transport</keyword>
<protein>
    <submittedName>
        <fullName evidence="10">Putative PurR-regulated permease PerM</fullName>
    </submittedName>
</protein>
<feature type="transmembrane region" description="Helical" evidence="9">
    <location>
        <begin position="220"/>
        <end position="240"/>
    </location>
</feature>
<dbReference type="InterPro" id="IPR002549">
    <property type="entry name" value="AI-2E-like"/>
</dbReference>
<sequence>MGERQASGGGEPGAERPDEDAEERPGRATGPAAAAPAGDAGGRAEAEPAGEPRTAEEGAEPPGAEKGRGLPTNFFVMGFTGALGVLTAWMLVEALVEVRGVFINILVALFLAVGLNPIIEFLRRRGLPRWAAIVAVCAALVLGVTGFVWTLVPPLTVQVTEFANAVPDYVRQLQENRLMADLDRRFGLIDQLQSVLTSADFGQRVFGGVFGIGQAVLDSLVATFTVLVLTLFFMASLPGITETGYRLVPRSRRAGVRELGDEIIRRVGDFIGGQLLIAAIGGVVAFLYLTAIGFGYALTLALVVGVTALIPLVGTTIGALAAAAAVSFGDPVMGAVTLVFFLVYQQIESYVISPRIMQRSVDVAPTVTITSALIGGALLGLVGALLAVPAAAAVTLILQRVVFPRLDRA</sequence>
<evidence type="ECO:0000256" key="6">
    <source>
        <dbReference type="ARBA" id="ARBA00022989"/>
    </source>
</evidence>
<reference evidence="10 11" key="1">
    <citation type="submission" date="2020-08" db="EMBL/GenBank/DDBJ databases">
        <title>Sequencing the genomes of 1000 actinobacteria strains.</title>
        <authorList>
            <person name="Klenk H.-P."/>
        </authorList>
    </citation>
    <scope>NUCLEOTIDE SEQUENCE [LARGE SCALE GENOMIC DNA]</scope>
    <source>
        <strain evidence="10 11">DSM 44551</strain>
    </source>
</reference>
<dbReference type="PANTHER" id="PTHR21716:SF53">
    <property type="entry name" value="PERMEASE PERM-RELATED"/>
    <property type="match status" value="1"/>
</dbReference>
<accession>A0A7W8QLJ2</accession>
<feature type="transmembrane region" description="Helical" evidence="9">
    <location>
        <begin position="275"/>
        <end position="296"/>
    </location>
</feature>
<evidence type="ECO:0000256" key="7">
    <source>
        <dbReference type="ARBA" id="ARBA00023136"/>
    </source>
</evidence>
<comment type="subcellular location">
    <subcellularLocation>
        <location evidence="1">Cell membrane</location>
        <topology evidence="1">Multi-pass membrane protein</topology>
    </subcellularLocation>
</comment>
<evidence type="ECO:0000313" key="10">
    <source>
        <dbReference type="EMBL" id="MBB5431676.1"/>
    </source>
</evidence>
<keyword evidence="11" id="KW-1185">Reference proteome</keyword>